<sequence length="61" mass="7018">MVVSTNPEEVNEYSLAAQMILEKSLTKFNVQRLMQKIDEALIQGDKETFIALSKQYNQLLN</sequence>
<comment type="caution">
    <text evidence="2">The sequence shown here is derived from an EMBL/GenBank/DDBJ whole genome shotgun (WGS) entry which is preliminary data.</text>
</comment>
<name>A0A6M0Q4S0_9BACI</name>
<reference evidence="2 3" key="1">
    <citation type="submission" date="2020-02" db="EMBL/GenBank/DDBJ databases">
        <title>Bacillus aquiflavi sp. nov., isolated from yellow water of strong flavor Chinese baijiu in Yibin region of China.</title>
        <authorList>
            <person name="Xie J."/>
        </authorList>
    </citation>
    <scope>NUCLEOTIDE SEQUENCE [LARGE SCALE GENOMIC DNA]</scope>
    <source>
        <strain evidence="2 3">SA4</strain>
    </source>
</reference>
<evidence type="ECO:0000259" key="1">
    <source>
        <dbReference type="SMART" id="SM00914"/>
    </source>
</evidence>
<accession>A0A6M0Q4S0</accession>
<protein>
    <submittedName>
        <fullName evidence="2">IDEAL domain-containing protein</fullName>
    </submittedName>
</protein>
<dbReference type="InterPro" id="IPR027393">
    <property type="entry name" value="Virus_scaffolding_prot_C"/>
</dbReference>
<evidence type="ECO:0000313" key="2">
    <source>
        <dbReference type="EMBL" id="NEY70450.1"/>
    </source>
</evidence>
<dbReference type="Proteomes" id="UP000481043">
    <property type="component" value="Unassembled WGS sequence"/>
</dbReference>
<dbReference type="SMART" id="SM00914">
    <property type="entry name" value="IDEAL"/>
    <property type="match status" value="1"/>
</dbReference>
<dbReference type="InterPro" id="IPR014957">
    <property type="entry name" value="IDEAL_dom"/>
</dbReference>
<dbReference type="AlphaFoldDB" id="A0A6M0Q4S0"/>
<proteinExistence type="predicted"/>
<dbReference type="Gene3D" id="4.10.810.10">
    <property type="entry name" value="Virus Scaffolding Protein, Chain A"/>
    <property type="match status" value="1"/>
</dbReference>
<organism evidence="2 3">
    <name type="scientific">Bacillus mesophilus</name>
    <dbReference type="NCBI Taxonomy" id="1808955"/>
    <lineage>
        <taxon>Bacteria</taxon>
        <taxon>Bacillati</taxon>
        <taxon>Bacillota</taxon>
        <taxon>Bacilli</taxon>
        <taxon>Bacillales</taxon>
        <taxon>Bacillaceae</taxon>
        <taxon>Bacillus</taxon>
    </lineage>
</organism>
<keyword evidence="3" id="KW-1185">Reference proteome</keyword>
<gene>
    <name evidence="2" type="ORF">G4D63_01730</name>
</gene>
<dbReference type="Pfam" id="PF08858">
    <property type="entry name" value="IDEAL"/>
    <property type="match status" value="1"/>
</dbReference>
<dbReference type="EMBL" id="JAAIWM010000001">
    <property type="protein sequence ID" value="NEY70450.1"/>
    <property type="molecule type" value="Genomic_DNA"/>
</dbReference>
<evidence type="ECO:0000313" key="3">
    <source>
        <dbReference type="Proteomes" id="UP000481043"/>
    </source>
</evidence>
<feature type="domain" description="IDEAL" evidence="1">
    <location>
        <begin position="20"/>
        <end position="56"/>
    </location>
</feature>